<proteinExistence type="predicted"/>
<dbReference type="KEGG" id="sna:Snas_4498"/>
<evidence type="ECO:0000313" key="1">
    <source>
        <dbReference type="EMBL" id="ADD44143.1"/>
    </source>
</evidence>
<dbReference type="SFLD" id="SFLDG01129">
    <property type="entry name" value="C1.5:_HAD__Beta-PGM__Phosphata"/>
    <property type="match status" value="1"/>
</dbReference>
<dbReference type="InterPro" id="IPR041492">
    <property type="entry name" value="HAD_2"/>
</dbReference>
<dbReference type="NCBIfam" id="TIGR01509">
    <property type="entry name" value="HAD-SF-IA-v3"/>
    <property type="match status" value="1"/>
</dbReference>
<dbReference type="eggNOG" id="COG0637">
    <property type="taxonomic scope" value="Bacteria"/>
</dbReference>
<dbReference type="AlphaFoldDB" id="D3Q594"/>
<sequence length="223" mass="24002">MPNGELSAVLFDMDGTLMDSEKLWAVGLRELCQRLGGELTNSLRLQLVGMDQRESMEVVHTAFGLPFSGIDDSAAWLIGRMKEIFADGVVWRPGAQELLHEVRSRGLATALVTATGRELVDVIIETIGAHHFDATVVGDEVTHNKPDPEPYLTAMKTLRLSPADCLAIEDSPTGVASAHAAGSPVLAVPSEVPIPPRSGVTVLDTLDGVDVERLRHVHAELSR</sequence>
<dbReference type="PRINTS" id="PR00413">
    <property type="entry name" value="HADHALOGNASE"/>
</dbReference>
<dbReference type="InterPro" id="IPR036412">
    <property type="entry name" value="HAD-like_sf"/>
</dbReference>
<dbReference type="PANTHER" id="PTHR18901">
    <property type="entry name" value="2-DEOXYGLUCOSE-6-PHOSPHATE PHOSPHATASE 2"/>
    <property type="match status" value="1"/>
</dbReference>
<dbReference type="Pfam" id="PF13419">
    <property type="entry name" value="HAD_2"/>
    <property type="match status" value="1"/>
</dbReference>
<keyword evidence="2" id="KW-1185">Reference proteome</keyword>
<dbReference type="OrthoDB" id="9797743at2"/>
<dbReference type="Gene3D" id="1.10.150.240">
    <property type="entry name" value="Putative phosphatase, domain 2"/>
    <property type="match status" value="1"/>
</dbReference>
<dbReference type="InterPro" id="IPR006439">
    <property type="entry name" value="HAD-SF_hydro_IA"/>
</dbReference>
<evidence type="ECO:0000313" key="2">
    <source>
        <dbReference type="Proteomes" id="UP000000844"/>
    </source>
</evidence>
<dbReference type="EMBL" id="CP001778">
    <property type="protein sequence ID" value="ADD44143.1"/>
    <property type="molecule type" value="Genomic_DNA"/>
</dbReference>
<gene>
    <name evidence="1" type="ordered locus">Snas_4498</name>
</gene>
<name>D3Q594_STANL</name>
<dbReference type="CDD" id="cd07505">
    <property type="entry name" value="HAD_BPGM-like"/>
    <property type="match status" value="1"/>
</dbReference>
<reference evidence="1 2" key="1">
    <citation type="journal article" date="2009" name="Stand. Genomic Sci.">
        <title>Complete genome sequence of Stackebrandtia nassauensis type strain (LLR-40K-21).</title>
        <authorList>
            <person name="Munk C."/>
            <person name="Lapidus A."/>
            <person name="Copeland A."/>
            <person name="Jando M."/>
            <person name="Mayilraj S."/>
            <person name="Glavina Del Rio T."/>
            <person name="Nolan M."/>
            <person name="Chen F."/>
            <person name="Lucas S."/>
            <person name="Tice H."/>
            <person name="Cheng J.F."/>
            <person name="Han C."/>
            <person name="Detter J.C."/>
            <person name="Bruce D."/>
            <person name="Goodwin L."/>
            <person name="Chain P."/>
            <person name="Pitluck S."/>
            <person name="Goker M."/>
            <person name="Ovchinikova G."/>
            <person name="Pati A."/>
            <person name="Ivanova N."/>
            <person name="Mavromatis K."/>
            <person name="Chen A."/>
            <person name="Palaniappan K."/>
            <person name="Land M."/>
            <person name="Hauser L."/>
            <person name="Chang Y.J."/>
            <person name="Jeffries C.D."/>
            <person name="Bristow J."/>
            <person name="Eisen J.A."/>
            <person name="Markowitz V."/>
            <person name="Hugenholtz P."/>
            <person name="Kyrpides N.C."/>
            <person name="Klenk H.P."/>
        </authorList>
    </citation>
    <scope>NUCLEOTIDE SEQUENCE [LARGE SCALE GENOMIC DNA]</scope>
    <source>
        <strain evidence="2">DSM 44728 / CIP 108903 / NRRL B-16338 / NBRC 102104 / LLR-40K-21</strain>
    </source>
</reference>
<dbReference type="GO" id="GO:0016787">
    <property type="term" value="F:hydrolase activity"/>
    <property type="evidence" value="ECO:0007669"/>
    <property type="project" value="UniProtKB-KW"/>
</dbReference>
<keyword evidence="1" id="KW-0378">Hydrolase</keyword>
<dbReference type="SFLD" id="SFLDS00003">
    <property type="entry name" value="Haloacid_Dehalogenase"/>
    <property type="match status" value="1"/>
</dbReference>
<dbReference type="STRING" id="446470.Snas_4498"/>
<dbReference type="Gene3D" id="3.40.50.1000">
    <property type="entry name" value="HAD superfamily/HAD-like"/>
    <property type="match status" value="1"/>
</dbReference>
<dbReference type="SUPFAM" id="SSF56784">
    <property type="entry name" value="HAD-like"/>
    <property type="match status" value="1"/>
</dbReference>
<dbReference type="PANTHER" id="PTHR18901:SF38">
    <property type="entry name" value="PSEUDOURIDINE-5'-PHOSPHATASE"/>
    <property type="match status" value="1"/>
</dbReference>
<protein>
    <submittedName>
        <fullName evidence="1">HAD-superfamily hydrolase, subfamily IA, variant 3</fullName>
    </submittedName>
</protein>
<organism evidence="1 2">
    <name type="scientific">Stackebrandtia nassauensis (strain DSM 44728 / CIP 108903 / NRRL B-16338 / NBRC 102104 / LLR-40K-21)</name>
    <dbReference type="NCBI Taxonomy" id="446470"/>
    <lineage>
        <taxon>Bacteria</taxon>
        <taxon>Bacillati</taxon>
        <taxon>Actinomycetota</taxon>
        <taxon>Actinomycetes</taxon>
        <taxon>Glycomycetales</taxon>
        <taxon>Glycomycetaceae</taxon>
        <taxon>Stackebrandtia</taxon>
    </lineage>
</organism>
<dbReference type="HOGENOM" id="CLU_045011_13_1_11"/>
<dbReference type="Proteomes" id="UP000000844">
    <property type="component" value="Chromosome"/>
</dbReference>
<dbReference type="InterPro" id="IPR023214">
    <property type="entry name" value="HAD_sf"/>
</dbReference>
<accession>D3Q594</accession>
<dbReference type="InterPro" id="IPR023198">
    <property type="entry name" value="PGP-like_dom2"/>
</dbReference>
<dbReference type="RefSeq" id="WP_013019714.1">
    <property type="nucleotide sequence ID" value="NC_013947.1"/>
</dbReference>